<sequence>MTSSVLIKEVDIMLDKNLVRNRFKNLLSKELYQFKNNFYKKY</sequence>
<gene>
    <name evidence="1" type="ORF">CNEO_44975</name>
</gene>
<evidence type="ECO:0000313" key="2">
    <source>
        <dbReference type="Proteomes" id="UP000789738"/>
    </source>
</evidence>
<organism evidence="1 2">
    <name type="scientific">Clostridium neonatale</name>
    <dbReference type="NCBI Taxonomy" id="137838"/>
    <lineage>
        <taxon>Bacteria</taxon>
        <taxon>Bacillati</taxon>
        <taxon>Bacillota</taxon>
        <taxon>Clostridia</taxon>
        <taxon>Eubacteriales</taxon>
        <taxon>Clostridiaceae</taxon>
        <taxon>Clostridium</taxon>
    </lineage>
</organism>
<evidence type="ECO:0000313" key="1">
    <source>
        <dbReference type="EMBL" id="CAG9710890.1"/>
    </source>
</evidence>
<protein>
    <submittedName>
        <fullName evidence="1">Uncharacterized protein</fullName>
    </submittedName>
</protein>
<reference evidence="1" key="1">
    <citation type="submission" date="2021-10" db="EMBL/GenBank/DDBJ databases">
        <authorList>
            <person name="Mesa V."/>
        </authorList>
    </citation>
    <scope>NUCLEOTIDE SEQUENCE</scope>
    <source>
        <strain evidence="1">CC3_PB</strain>
    </source>
</reference>
<dbReference type="EMBL" id="CAKJVE010000004">
    <property type="protein sequence ID" value="CAG9710890.1"/>
    <property type="molecule type" value="Genomic_DNA"/>
</dbReference>
<dbReference type="Proteomes" id="UP000789738">
    <property type="component" value="Unassembled WGS sequence"/>
</dbReference>
<dbReference type="AlphaFoldDB" id="A0AA86JNL2"/>
<name>A0AA86JNL2_9CLOT</name>
<proteinExistence type="predicted"/>
<comment type="caution">
    <text evidence="1">The sequence shown here is derived from an EMBL/GenBank/DDBJ whole genome shotgun (WGS) entry which is preliminary data.</text>
</comment>
<accession>A0AA86JNL2</accession>